<sequence length="429" mass="49487">MKRNFLFYVVMLILGCFIWSPNIYSENNETNINELKENAPKVFIDCWRCDRDYIRTEITYVNYVRDRKDADIHLLVTDQGTGSGGREYTLAFIGLKEFDGMANTLIYASHKTDTRDEIREEMIEVIKKGLFPFIMKTPIAEHISIQFKQKKMESTAVKDNWDFWVFNVGIDGELGGQSSETSREIDLDLSANRVTPDLKIQLGSSLEYKENKYDYEDYSITSISKSKNVRGLVVKSINEHWSAGGLLEASSSTYSNIKSQYSFSPAIEYNFFPYSQSTRRQLRCLYKIGFNAVNYIEETIYGKNSAKLYNESLTISLGIREPWGSISTSLEGSHYFHDLKLNRIRLNGYLSVRIFKGLAWNVRGRFERVHDQLSLPLGETSLDEILLKRKELATEYDYEISMGLNYSFGSVFSNVVNPRFGGSRQGRYR</sequence>
<dbReference type="EMBL" id="BART01001300">
    <property type="protein sequence ID" value="GAG66332.1"/>
    <property type="molecule type" value="Genomic_DNA"/>
</dbReference>
<dbReference type="PROSITE" id="PS51257">
    <property type="entry name" value="PROKAR_LIPOPROTEIN"/>
    <property type="match status" value="1"/>
</dbReference>
<dbReference type="AlphaFoldDB" id="X1A873"/>
<keyword evidence="1" id="KW-0472">Membrane</keyword>
<reference evidence="2" key="1">
    <citation type="journal article" date="2014" name="Front. Microbiol.">
        <title>High frequency of phylogenetically diverse reductive dehalogenase-homologous genes in deep subseafloor sedimentary metagenomes.</title>
        <authorList>
            <person name="Kawai M."/>
            <person name="Futagami T."/>
            <person name="Toyoda A."/>
            <person name="Takaki Y."/>
            <person name="Nishi S."/>
            <person name="Hori S."/>
            <person name="Arai W."/>
            <person name="Tsubouchi T."/>
            <person name="Morono Y."/>
            <person name="Uchiyama I."/>
            <person name="Ito T."/>
            <person name="Fujiyama A."/>
            <person name="Inagaki F."/>
            <person name="Takami H."/>
        </authorList>
    </citation>
    <scope>NUCLEOTIDE SEQUENCE</scope>
    <source>
        <strain evidence="2">Expedition CK06-06</strain>
    </source>
</reference>
<keyword evidence="1" id="KW-1133">Transmembrane helix</keyword>
<proteinExistence type="predicted"/>
<comment type="caution">
    <text evidence="2">The sequence shown here is derived from an EMBL/GenBank/DDBJ whole genome shotgun (WGS) entry which is preliminary data.</text>
</comment>
<feature type="transmembrane region" description="Helical" evidence="1">
    <location>
        <begin position="5"/>
        <end position="24"/>
    </location>
</feature>
<keyword evidence="1" id="KW-0812">Transmembrane</keyword>
<evidence type="ECO:0008006" key="3">
    <source>
        <dbReference type="Google" id="ProtNLM"/>
    </source>
</evidence>
<evidence type="ECO:0000256" key="1">
    <source>
        <dbReference type="SAM" id="Phobius"/>
    </source>
</evidence>
<evidence type="ECO:0000313" key="2">
    <source>
        <dbReference type="EMBL" id="GAG66332.1"/>
    </source>
</evidence>
<protein>
    <recommendedName>
        <fullName evidence="3">DUF481 domain-containing protein</fullName>
    </recommendedName>
</protein>
<accession>X1A873</accession>
<organism evidence="2">
    <name type="scientific">marine sediment metagenome</name>
    <dbReference type="NCBI Taxonomy" id="412755"/>
    <lineage>
        <taxon>unclassified sequences</taxon>
        <taxon>metagenomes</taxon>
        <taxon>ecological metagenomes</taxon>
    </lineage>
</organism>
<name>X1A873_9ZZZZ</name>
<gene>
    <name evidence="2" type="ORF">S01H4_04745</name>
</gene>